<dbReference type="OrthoDB" id="2113341at2759"/>
<keyword evidence="10 17" id="KW-0106">Calcium</keyword>
<feature type="disulfide bond" evidence="19">
    <location>
        <begin position="196"/>
        <end position="228"/>
    </location>
</feature>
<dbReference type="GO" id="GO:0009505">
    <property type="term" value="C:plant-type cell wall"/>
    <property type="evidence" value="ECO:0000318"/>
    <property type="project" value="GO_Central"/>
</dbReference>
<dbReference type="InParanoid" id="A0A251TM78"/>
<keyword evidence="8 17" id="KW-0479">Metal-binding</keyword>
<evidence type="ECO:0000313" key="23">
    <source>
        <dbReference type="EMBL" id="KAF5786629.1"/>
    </source>
</evidence>
<keyword evidence="21" id="KW-1133">Transmembrane helix</keyword>
<reference evidence="23 25" key="1">
    <citation type="journal article" date="2017" name="Nature">
        <title>The sunflower genome provides insights into oil metabolism, flowering and Asterid evolution.</title>
        <authorList>
            <person name="Badouin H."/>
            <person name="Gouzy J."/>
            <person name="Grassa C.J."/>
            <person name="Murat F."/>
            <person name="Staton S.E."/>
            <person name="Cottret L."/>
            <person name="Lelandais-Briere C."/>
            <person name="Owens G.L."/>
            <person name="Carrere S."/>
            <person name="Mayjonade B."/>
            <person name="Legrand L."/>
            <person name="Gill N."/>
            <person name="Kane N.C."/>
            <person name="Bowers J.E."/>
            <person name="Hubner S."/>
            <person name="Bellec A."/>
            <person name="Berard A."/>
            <person name="Berges H."/>
            <person name="Blanchet N."/>
            <person name="Boniface M.C."/>
            <person name="Brunel D."/>
            <person name="Catrice O."/>
            <person name="Chaidir N."/>
            <person name="Claudel C."/>
            <person name="Donnadieu C."/>
            <person name="Faraut T."/>
            <person name="Fievet G."/>
            <person name="Helmstetter N."/>
            <person name="King M."/>
            <person name="Knapp S.J."/>
            <person name="Lai Z."/>
            <person name="Le Paslier M.C."/>
            <person name="Lippi Y."/>
            <person name="Lorenzon L."/>
            <person name="Mandel J.R."/>
            <person name="Marage G."/>
            <person name="Marchand G."/>
            <person name="Marquand E."/>
            <person name="Bret-Mestries E."/>
            <person name="Morien E."/>
            <person name="Nambeesan S."/>
            <person name="Nguyen T."/>
            <person name="Pegot-Espagnet P."/>
            <person name="Pouilly N."/>
            <person name="Raftis F."/>
            <person name="Sallet E."/>
            <person name="Schiex T."/>
            <person name="Thomas J."/>
            <person name="Vandecasteele C."/>
            <person name="Vares D."/>
            <person name="Vear F."/>
            <person name="Vautrin S."/>
            <person name="Crespi M."/>
            <person name="Mangin B."/>
            <person name="Burke J.M."/>
            <person name="Salse J."/>
            <person name="Munos S."/>
            <person name="Vincourt P."/>
            <person name="Rieseberg L.H."/>
            <person name="Langlade N.B."/>
        </authorList>
    </citation>
    <scope>NUCLEOTIDE SEQUENCE [LARGE SCALE GENOMIC DNA]</scope>
    <source>
        <strain evidence="25">cv. SF193</strain>
        <tissue evidence="23">Leaves</tissue>
    </source>
</reference>
<feature type="binding site" evidence="17">
    <location>
        <position position="86"/>
    </location>
    <ligand>
        <name>Ca(2+)</name>
        <dbReference type="ChEBI" id="CHEBI:29108"/>
        <label>1</label>
    </ligand>
</feature>
<dbReference type="Gene3D" id="1.10.420.10">
    <property type="entry name" value="Peroxidase, domain 2"/>
    <property type="match status" value="1"/>
</dbReference>
<keyword evidence="7 20" id="KW-0349">Heme</keyword>
<dbReference type="SUPFAM" id="SSF48113">
    <property type="entry name" value="Heme-dependent peroxidases"/>
    <property type="match status" value="1"/>
</dbReference>
<dbReference type="AlphaFoldDB" id="A0A251TM78"/>
<evidence type="ECO:0000256" key="7">
    <source>
        <dbReference type="ARBA" id="ARBA00022617"/>
    </source>
</evidence>
<dbReference type="InterPro" id="IPR002016">
    <property type="entry name" value="Haem_peroxidase"/>
</dbReference>
<evidence type="ECO:0000256" key="13">
    <source>
        <dbReference type="ARBA" id="ARBA00023157"/>
    </source>
</evidence>
<keyword evidence="13 19" id="KW-1015">Disulfide bond</keyword>
<keyword evidence="6 20" id="KW-0575">Peroxidase</keyword>
<dbReference type="EC" id="1.11.1.7" evidence="4 20"/>
<feature type="disulfide bond" evidence="19">
    <location>
        <begin position="35"/>
        <end position="112"/>
    </location>
</feature>
<dbReference type="GO" id="GO:0020037">
    <property type="term" value="F:heme binding"/>
    <property type="evidence" value="ECO:0007669"/>
    <property type="project" value="UniProtKB-UniRule"/>
</dbReference>
<dbReference type="OMA" id="QIMHNIK"/>
<dbReference type="GO" id="GO:0140825">
    <property type="term" value="F:lactoperoxidase activity"/>
    <property type="evidence" value="ECO:0007669"/>
    <property type="project" value="UniProtKB-EC"/>
</dbReference>
<dbReference type="EMBL" id="MNCJ02000325">
    <property type="protein sequence ID" value="KAF5786629.1"/>
    <property type="molecule type" value="Genomic_DNA"/>
</dbReference>
<evidence type="ECO:0000256" key="16">
    <source>
        <dbReference type="PIRSR" id="PIRSR600823-2"/>
    </source>
</evidence>
<dbReference type="Gramene" id="mRNA:HanXRQr2_Chr10g0443261">
    <property type="protein sequence ID" value="mRNA:HanXRQr2_Chr10g0443261"/>
    <property type="gene ID" value="HanXRQr2_Chr10g0443261"/>
</dbReference>
<evidence type="ECO:0000256" key="8">
    <source>
        <dbReference type="ARBA" id="ARBA00022723"/>
    </source>
</evidence>
<keyword evidence="21" id="KW-0812">Transmembrane</keyword>
<reference evidence="23" key="3">
    <citation type="submission" date="2020-06" db="EMBL/GenBank/DDBJ databases">
        <title>Helianthus annuus Genome sequencing and assembly Release 2.</title>
        <authorList>
            <person name="Gouzy J."/>
            <person name="Langlade N."/>
            <person name="Munos S."/>
        </authorList>
    </citation>
    <scope>NUCLEOTIDE SEQUENCE</scope>
    <source>
        <tissue evidence="23">Leaves</tissue>
    </source>
</reference>
<comment type="similarity">
    <text evidence="20">Belongs to the peroxidase family. Classical plant (class III) peroxidase subfamily.</text>
</comment>
<dbReference type="PROSITE" id="PS50873">
    <property type="entry name" value="PEROXIDASE_4"/>
    <property type="match status" value="1"/>
</dbReference>
<evidence type="ECO:0000256" key="14">
    <source>
        <dbReference type="ARBA" id="ARBA00023324"/>
    </source>
</evidence>
<dbReference type="PANTHER" id="PTHR31235">
    <property type="entry name" value="PEROXIDASE 25-RELATED"/>
    <property type="match status" value="1"/>
</dbReference>
<evidence type="ECO:0000256" key="15">
    <source>
        <dbReference type="PIRSR" id="PIRSR600823-1"/>
    </source>
</evidence>
<evidence type="ECO:0000256" key="11">
    <source>
        <dbReference type="ARBA" id="ARBA00023002"/>
    </source>
</evidence>
<keyword evidence="9" id="KW-0732">Signal</keyword>
<evidence type="ECO:0000313" key="25">
    <source>
        <dbReference type="Proteomes" id="UP000215914"/>
    </source>
</evidence>
<feature type="binding site" evidence="17">
    <location>
        <position position="74"/>
    </location>
    <ligand>
        <name>Ca(2+)</name>
        <dbReference type="ChEBI" id="CHEBI:29108"/>
        <label>1</label>
    </ligand>
</feature>
<dbReference type="GO" id="GO:0004601">
    <property type="term" value="F:peroxidase activity"/>
    <property type="evidence" value="ECO:0000318"/>
    <property type="project" value="GO_Central"/>
</dbReference>
<feature type="binding site" evidence="17">
    <location>
        <position position="76"/>
    </location>
    <ligand>
        <name>Ca(2+)</name>
        <dbReference type="ChEBI" id="CHEBI:29108"/>
        <label>1</label>
    </ligand>
</feature>
<gene>
    <name evidence="24" type="ORF">HannXRQ_Chr10g0294851</name>
    <name evidence="23" type="ORF">HanXRQr2_Chr10g0443261</name>
</gene>
<feature type="binding site" evidence="17">
    <location>
        <position position="67"/>
    </location>
    <ligand>
        <name>Ca(2+)</name>
        <dbReference type="ChEBI" id="CHEBI:29108"/>
        <label>1</label>
    </ligand>
</feature>
<evidence type="ECO:0000256" key="18">
    <source>
        <dbReference type="PIRSR" id="PIRSR600823-4"/>
    </source>
</evidence>
<dbReference type="STRING" id="4232.A0A251TM78"/>
<accession>A0A251TM78</accession>
<dbReference type="PRINTS" id="PR00461">
    <property type="entry name" value="PLPEROXIDASE"/>
</dbReference>
<dbReference type="InterPro" id="IPR010255">
    <property type="entry name" value="Haem_peroxidase_sf"/>
</dbReference>
<comment type="subcellular location">
    <subcellularLocation>
        <location evidence="20">Secreted</location>
    </subcellularLocation>
</comment>
<evidence type="ECO:0000256" key="2">
    <source>
        <dbReference type="ARBA" id="ARBA00002322"/>
    </source>
</evidence>
<sequence length="327" mass="36236">MNNMLIVMFGMIISCYILIGISEARLKIGFYNKTCPDAESIVGGFVRDAAEFDPRVPAFLLRLHFHDCFVQGCDGSILIDNGPISEKEAPGHQGLQGFNVIEDTKAQLEFVCPGVVSCADIVAIAARDAVAFSFGPIYKVETGRRDGFVSNKALADKMPDFRDSIQLLKRKFFEKGLNDKDLVVLSGAHTIGTTACFFLMDRLYNFSPRGGPDPSIDQDLLPELMDACPPNGDINFRLPIDHNSGDTFDIQILENIRNGFAVLQSDAKLMDDPVTKRILDSYFRVTNESVKPSFEADFVKSMVKMGRIGIKTGPKRGEIRRVCNTFN</sequence>
<dbReference type="GO" id="GO:0006979">
    <property type="term" value="P:response to oxidative stress"/>
    <property type="evidence" value="ECO:0007669"/>
    <property type="project" value="UniProtKB-UniRule"/>
</dbReference>
<dbReference type="CDD" id="cd00693">
    <property type="entry name" value="secretory_peroxidase"/>
    <property type="match status" value="1"/>
</dbReference>
<evidence type="ECO:0000256" key="12">
    <source>
        <dbReference type="ARBA" id="ARBA00023004"/>
    </source>
</evidence>
<dbReference type="Proteomes" id="UP000215914">
    <property type="component" value="Chromosome 10"/>
</dbReference>
<evidence type="ECO:0000256" key="17">
    <source>
        <dbReference type="PIRSR" id="PIRSR600823-3"/>
    </source>
</evidence>
<dbReference type="Gene3D" id="1.10.520.10">
    <property type="match status" value="1"/>
</dbReference>
<feature type="binding site" evidence="16">
    <location>
        <position position="159"/>
    </location>
    <ligand>
        <name>substrate</name>
    </ligand>
</feature>
<dbReference type="FunFam" id="1.10.520.10:FF:000008">
    <property type="entry name" value="Peroxidase"/>
    <property type="match status" value="1"/>
</dbReference>
<dbReference type="GO" id="GO:0005576">
    <property type="term" value="C:extracellular region"/>
    <property type="evidence" value="ECO:0007669"/>
    <property type="project" value="UniProtKB-SubCell"/>
</dbReference>
<comment type="similarity">
    <text evidence="3">Belongs to the peroxidase family. Ascorbate peroxidase subfamily.</text>
</comment>
<feature type="site" description="Transition state stabilizer" evidence="18">
    <location>
        <position position="62"/>
    </location>
</feature>
<comment type="catalytic activity">
    <reaction evidence="1 20">
        <text>2 a phenolic donor + H2O2 = 2 a phenolic radical donor + 2 H2O</text>
        <dbReference type="Rhea" id="RHEA:56136"/>
        <dbReference type="ChEBI" id="CHEBI:15377"/>
        <dbReference type="ChEBI" id="CHEBI:16240"/>
        <dbReference type="ChEBI" id="CHEBI:139520"/>
        <dbReference type="ChEBI" id="CHEBI:139521"/>
        <dbReference type="EC" id="1.11.1.7"/>
    </reaction>
</comment>
<evidence type="ECO:0000313" key="24">
    <source>
        <dbReference type="EMBL" id="OTG11081.1"/>
    </source>
</evidence>
<protein>
    <recommendedName>
        <fullName evidence="4 20">Peroxidase</fullName>
        <ecNumber evidence="4 20">1.11.1.7</ecNumber>
    </recommendedName>
</protein>
<feature type="disulfide bond" evidence="19">
    <location>
        <begin position="68"/>
        <end position="73"/>
    </location>
</feature>
<evidence type="ECO:0000256" key="5">
    <source>
        <dbReference type="ARBA" id="ARBA00022525"/>
    </source>
</evidence>
<dbReference type="GO" id="GO:0046872">
    <property type="term" value="F:metal ion binding"/>
    <property type="evidence" value="ECO:0007669"/>
    <property type="project" value="UniProtKB-UniRule"/>
</dbReference>
<keyword evidence="11 20" id="KW-0560">Oxidoreductase</keyword>
<keyword evidence="12 17" id="KW-0408">Iron</keyword>
<dbReference type="Pfam" id="PF00141">
    <property type="entry name" value="peroxidase"/>
    <property type="match status" value="1"/>
</dbReference>
<feature type="binding site" description="axial binding residue" evidence="17">
    <location>
        <position position="189"/>
    </location>
    <ligand>
        <name>heme b</name>
        <dbReference type="ChEBI" id="CHEBI:60344"/>
    </ligand>
    <ligandPart>
        <name>Fe</name>
        <dbReference type="ChEBI" id="CHEBI:18248"/>
    </ligandPart>
</feature>
<evidence type="ECO:0000256" key="3">
    <source>
        <dbReference type="ARBA" id="ARBA00006873"/>
    </source>
</evidence>
<evidence type="ECO:0000256" key="9">
    <source>
        <dbReference type="ARBA" id="ARBA00022729"/>
    </source>
</evidence>
<dbReference type="PRINTS" id="PR00458">
    <property type="entry name" value="PEROXIDASE"/>
</dbReference>
<name>A0A251TM78_HELAN</name>
<comment type="cofactor">
    <cofactor evidence="17 20">
        <name>heme b</name>
        <dbReference type="ChEBI" id="CHEBI:60344"/>
    </cofactor>
    <text evidence="17 20">Binds 1 heme b (iron(II)-protoporphyrin IX) group per subunit.</text>
</comment>
<evidence type="ECO:0000256" key="20">
    <source>
        <dbReference type="RuleBase" id="RU362060"/>
    </source>
</evidence>
<reference evidence="24" key="2">
    <citation type="submission" date="2017-02" db="EMBL/GenBank/DDBJ databases">
        <title>Sunflower complete genome.</title>
        <authorList>
            <person name="Langlade N."/>
            <person name="Munos S."/>
        </authorList>
    </citation>
    <scope>NUCLEOTIDE SEQUENCE [LARGE SCALE GENOMIC DNA]</scope>
    <source>
        <tissue evidence="24">Leaves</tissue>
    </source>
</reference>
<organism evidence="24 25">
    <name type="scientific">Helianthus annuus</name>
    <name type="common">Common sunflower</name>
    <dbReference type="NCBI Taxonomy" id="4232"/>
    <lineage>
        <taxon>Eukaryota</taxon>
        <taxon>Viridiplantae</taxon>
        <taxon>Streptophyta</taxon>
        <taxon>Embryophyta</taxon>
        <taxon>Tracheophyta</taxon>
        <taxon>Spermatophyta</taxon>
        <taxon>Magnoliopsida</taxon>
        <taxon>eudicotyledons</taxon>
        <taxon>Gunneridae</taxon>
        <taxon>Pentapetalae</taxon>
        <taxon>asterids</taxon>
        <taxon>campanulids</taxon>
        <taxon>Asterales</taxon>
        <taxon>Asteraceae</taxon>
        <taxon>Asteroideae</taxon>
        <taxon>Heliantheae alliance</taxon>
        <taxon>Heliantheae</taxon>
        <taxon>Helianthus</taxon>
    </lineage>
</organism>
<keyword evidence="5 20" id="KW-0964">Secreted</keyword>
<evidence type="ECO:0000256" key="1">
    <source>
        <dbReference type="ARBA" id="ARBA00000189"/>
    </source>
</evidence>
<evidence type="ECO:0000256" key="19">
    <source>
        <dbReference type="PIRSR" id="PIRSR600823-5"/>
    </source>
</evidence>
<feature type="disulfide bond" evidence="19">
    <location>
        <begin position="118"/>
        <end position="323"/>
    </location>
</feature>
<proteinExistence type="inferred from homology"/>
<keyword evidence="21" id="KW-0472">Membrane</keyword>
<evidence type="ECO:0000256" key="6">
    <source>
        <dbReference type="ARBA" id="ARBA00022559"/>
    </source>
</evidence>
<feature type="binding site" evidence="17">
    <location>
        <position position="70"/>
    </location>
    <ligand>
        <name>Ca(2+)</name>
        <dbReference type="ChEBI" id="CHEBI:29108"/>
        <label>1</label>
    </ligand>
</feature>
<dbReference type="PROSITE" id="PS00435">
    <property type="entry name" value="PEROXIDASE_1"/>
    <property type="match status" value="1"/>
</dbReference>
<dbReference type="GO" id="GO:0006950">
    <property type="term" value="P:response to stress"/>
    <property type="evidence" value="ECO:0000318"/>
    <property type="project" value="GO_Central"/>
</dbReference>
<dbReference type="InterPro" id="IPR019793">
    <property type="entry name" value="Peroxidases_heam-ligand_BS"/>
</dbReference>
<dbReference type="EMBL" id="CM007899">
    <property type="protein sequence ID" value="OTG11081.1"/>
    <property type="molecule type" value="Genomic_DNA"/>
</dbReference>
<feature type="transmembrane region" description="Helical" evidence="21">
    <location>
        <begin position="6"/>
        <end position="24"/>
    </location>
</feature>
<comment type="cofactor">
    <cofactor evidence="17 20">
        <name>Ca(2+)</name>
        <dbReference type="ChEBI" id="CHEBI:29108"/>
    </cofactor>
    <text evidence="17 20">Binds 2 calcium ions per subunit.</text>
</comment>
<feature type="active site" description="Proton acceptor" evidence="15">
    <location>
        <position position="66"/>
    </location>
</feature>
<dbReference type="InterPro" id="IPR000823">
    <property type="entry name" value="Peroxidase_pln"/>
</dbReference>
<feature type="binding site" evidence="17">
    <location>
        <position position="241"/>
    </location>
    <ligand>
        <name>Ca(2+)</name>
        <dbReference type="ChEBI" id="CHEBI:29108"/>
        <label>2</label>
    </ligand>
</feature>
<dbReference type="FunCoup" id="A0A251TM78">
    <property type="interactions" value="178"/>
</dbReference>
<keyword evidence="14 20" id="KW-0376">Hydrogen peroxide</keyword>
<evidence type="ECO:0000256" key="10">
    <source>
        <dbReference type="ARBA" id="ARBA00022837"/>
    </source>
</evidence>
<keyword evidence="25" id="KW-1185">Reference proteome</keyword>
<dbReference type="GO" id="GO:0042744">
    <property type="term" value="P:hydrogen peroxide catabolic process"/>
    <property type="evidence" value="ECO:0007669"/>
    <property type="project" value="UniProtKB-KW"/>
</dbReference>
<evidence type="ECO:0000259" key="22">
    <source>
        <dbReference type="PROSITE" id="PS50873"/>
    </source>
</evidence>
<dbReference type="InterPro" id="IPR033905">
    <property type="entry name" value="Secretory_peroxidase"/>
</dbReference>
<comment type="function">
    <text evidence="2">Removal of H(2)O(2), oxidation of toxic reductants, biosynthesis and degradation of lignin, suberization, auxin catabolism, response to environmental stresses such as wounding, pathogen attack and oxidative stress. These functions might be dependent on each isozyme/isoform in each plant tissue.</text>
</comment>
<evidence type="ECO:0000256" key="21">
    <source>
        <dbReference type="SAM" id="Phobius"/>
    </source>
</evidence>
<feature type="domain" description="Plant heme peroxidase family profile" evidence="22">
    <location>
        <begin position="25"/>
        <end position="327"/>
    </location>
</feature>
<feature type="binding site" evidence="17">
    <location>
        <position position="72"/>
    </location>
    <ligand>
        <name>Ca(2+)</name>
        <dbReference type="ChEBI" id="CHEBI:29108"/>
        <label>1</label>
    </ligand>
</feature>
<dbReference type="FunFam" id="1.10.420.10:FF:000010">
    <property type="entry name" value="Peroxidase"/>
    <property type="match status" value="1"/>
</dbReference>
<feature type="binding site" evidence="17">
    <location>
        <position position="190"/>
    </location>
    <ligand>
        <name>Ca(2+)</name>
        <dbReference type="ChEBI" id="CHEBI:29108"/>
        <label>2</label>
    </ligand>
</feature>
<evidence type="ECO:0000256" key="4">
    <source>
        <dbReference type="ARBA" id="ARBA00012313"/>
    </source>
</evidence>
<feature type="binding site" evidence="17">
    <location>
        <position position="249"/>
    </location>
    <ligand>
        <name>Ca(2+)</name>
        <dbReference type="ChEBI" id="CHEBI:29108"/>
        <label>2</label>
    </ligand>
</feature>